<sequence>MYVNSAADCSASVDCRSADVMTVVAFSLAASVLLVANTSSVFGDVVFVYRSNTSTAVSSVS</sequence>
<keyword evidence="1" id="KW-0472">Membrane</keyword>
<evidence type="ECO:0000256" key="1">
    <source>
        <dbReference type="SAM" id="Phobius"/>
    </source>
</evidence>
<comment type="caution">
    <text evidence="2">The sequence shown here is derived from an EMBL/GenBank/DDBJ whole genome shotgun (WGS) entry which is preliminary data.</text>
</comment>
<accession>A0A5C6DZ32</accession>
<dbReference type="AlphaFoldDB" id="A0A5C6DZ32"/>
<dbReference type="EMBL" id="SJPW01000027">
    <property type="protein sequence ID" value="TWU41705.1"/>
    <property type="molecule type" value="Genomic_DNA"/>
</dbReference>
<reference evidence="2 3" key="1">
    <citation type="submission" date="2019-02" db="EMBL/GenBank/DDBJ databases">
        <title>Deep-cultivation of Planctomycetes and their phenomic and genomic characterization uncovers novel biology.</title>
        <authorList>
            <person name="Wiegand S."/>
            <person name="Jogler M."/>
            <person name="Boedeker C."/>
            <person name="Pinto D."/>
            <person name="Vollmers J."/>
            <person name="Rivas-Marin E."/>
            <person name="Kohn T."/>
            <person name="Peeters S.H."/>
            <person name="Heuer A."/>
            <person name="Rast P."/>
            <person name="Oberbeckmann S."/>
            <person name="Bunk B."/>
            <person name="Jeske O."/>
            <person name="Meyerdierks A."/>
            <person name="Storesund J.E."/>
            <person name="Kallscheuer N."/>
            <person name="Luecker S."/>
            <person name="Lage O.M."/>
            <person name="Pohl T."/>
            <person name="Merkel B.J."/>
            <person name="Hornburger P."/>
            <person name="Mueller R.-W."/>
            <person name="Bruemmer F."/>
            <person name="Labrenz M."/>
            <person name="Spormann A.M."/>
            <person name="Op Den Camp H."/>
            <person name="Overmann J."/>
            <person name="Amann R."/>
            <person name="Jetten M.S.M."/>
            <person name="Mascher T."/>
            <person name="Medema M.H."/>
            <person name="Devos D.P."/>
            <person name="Kaster A.-K."/>
            <person name="Ovreas L."/>
            <person name="Rohde M."/>
            <person name="Galperin M.Y."/>
            <person name="Jogler C."/>
        </authorList>
    </citation>
    <scope>NUCLEOTIDE SEQUENCE [LARGE SCALE GENOMIC DNA]</scope>
    <source>
        <strain evidence="2 3">Poly51</strain>
    </source>
</reference>
<feature type="transmembrane region" description="Helical" evidence="1">
    <location>
        <begin position="20"/>
        <end position="49"/>
    </location>
</feature>
<keyword evidence="1" id="KW-1133">Transmembrane helix</keyword>
<organism evidence="2 3">
    <name type="scientific">Rubripirellula tenax</name>
    <dbReference type="NCBI Taxonomy" id="2528015"/>
    <lineage>
        <taxon>Bacteria</taxon>
        <taxon>Pseudomonadati</taxon>
        <taxon>Planctomycetota</taxon>
        <taxon>Planctomycetia</taxon>
        <taxon>Pirellulales</taxon>
        <taxon>Pirellulaceae</taxon>
        <taxon>Rubripirellula</taxon>
    </lineage>
</organism>
<evidence type="ECO:0000313" key="3">
    <source>
        <dbReference type="Proteomes" id="UP000318288"/>
    </source>
</evidence>
<keyword evidence="3" id="KW-1185">Reference proteome</keyword>
<proteinExistence type="predicted"/>
<dbReference type="Proteomes" id="UP000318288">
    <property type="component" value="Unassembled WGS sequence"/>
</dbReference>
<evidence type="ECO:0000313" key="2">
    <source>
        <dbReference type="EMBL" id="TWU41705.1"/>
    </source>
</evidence>
<keyword evidence="1" id="KW-0812">Transmembrane</keyword>
<name>A0A5C6DZ32_9BACT</name>
<gene>
    <name evidence="2" type="ORF">Poly51_63680</name>
</gene>
<protein>
    <submittedName>
        <fullName evidence="2">Uncharacterized protein</fullName>
    </submittedName>
</protein>